<organism evidence="6 7">
    <name type="scientific">Pseudoalteromonas xiamenensis</name>
    <dbReference type="NCBI Taxonomy" id="882626"/>
    <lineage>
        <taxon>Bacteria</taxon>
        <taxon>Pseudomonadati</taxon>
        <taxon>Pseudomonadota</taxon>
        <taxon>Gammaproteobacteria</taxon>
        <taxon>Alteromonadales</taxon>
        <taxon>Pseudoalteromonadaceae</taxon>
        <taxon>Pseudoalteromonas</taxon>
    </lineage>
</organism>
<dbReference type="FunFam" id="1.10.10.10:FF:000001">
    <property type="entry name" value="LysR family transcriptional regulator"/>
    <property type="match status" value="1"/>
</dbReference>
<reference evidence="6" key="1">
    <citation type="submission" date="2021-03" db="EMBL/GenBank/DDBJ databases">
        <title>Complete Genome of Pseudoalteromonas xiamenensis STKMTI.2, a new potential marine bacterium producing anti-Vibrio compounds.</title>
        <authorList>
            <person name="Handayani D.P."/>
            <person name="Isnansetyo A."/>
            <person name="Istiqomah I."/>
            <person name="Jumina J."/>
        </authorList>
    </citation>
    <scope>NUCLEOTIDE SEQUENCE</scope>
    <source>
        <strain evidence="6">STKMTI.2</strain>
    </source>
</reference>
<dbReference type="PANTHER" id="PTHR30126:SF39">
    <property type="entry name" value="HTH-TYPE TRANSCRIPTIONAL REGULATOR CYSL"/>
    <property type="match status" value="1"/>
</dbReference>
<keyword evidence="2" id="KW-0805">Transcription regulation</keyword>
<keyword evidence="4" id="KW-0804">Transcription</keyword>
<evidence type="ECO:0000256" key="4">
    <source>
        <dbReference type="ARBA" id="ARBA00023163"/>
    </source>
</evidence>
<dbReference type="Pfam" id="PF00126">
    <property type="entry name" value="HTH_1"/>
    <property type="match status" value="1"/>
</dbReference>
<evidence type="ECO:0000313" key="7">
    <source>
        <dbReference type="Proteomes" id="UP000664904"/>
    </source>
</evidence>
<name>A0A975DFK9_9GAMM</name>
<evidence type="ECO:0000256" key="3">
    <source>
        <dbReference type="ARBA" id="ARBA00023125"/>
    </source>
</evidence>
<evidence type="ECO:0000259" key="5">
    <source>
        <dbReference type="PROSITE" id="PS50931"/>
    </source>
</evidence>
<comment type="similarity">
    <text evidence="1">Belongs to the LysR transcriptional regulatory family.</text>
</comment>
<evidence type="ECO:0000313" key="6">
    <source>
        <dbReference type="EMBL" id="QTH70664.1"/>
    </source>
</evidence>
<proteinExistence type="inferred from homology"/>
<dbReference type="Gene3D" id="3.40.190.10">
    <property type="entry name" value="Periplasmic binding protein-like II"/>
    <property type="match status" value="2"/>
</dbReference>
<dbReference type="GO" id="GO:0000976">
    <property type="term" value="F:transcription cis-regulatory region binding"/>
    <property type="evidence" value="ECO:0007669"/>
    <property type="project" value="TreeGrafter"/>
</dbReference>
<dbReference type="InterPro" id="IPR005119">
    <property type="entry name" value="LysR_subst-bd"/>
</dbReference>
<protein>
    <submittedName>
        <fullName evidence="6">LysR family transcriptional regulator</fullName>
    </submittedName>
</protein>
<dbReference type="AlphaFoldDB" id="A0A975DFK9"/>
<accession>A0A975DFK9</accession>
<dbReference type="SUPFAM" id="SSF46785">
    <property type="entry name" value="Winged helix' DNA-binding domain"/>
    <property type="match status" value="1"/>
</dbReference>
<dbReference type="KEGG" id="pxi:J5O05_12060"/>
<evidence type="ECO:0000256" key="2">
    <source>
        <dbReference type="ARBA" id="ARBA00023015"/>
    </source>
</evidence>
<dbReference type="EMBL" id="CP072133">
    <property type="protein sequence ID" value="QTH70664.1"/>
    <property type="molecule type" value="Genomic_DNA"/>
</dbReference>
<keyword evidence="3" id="KW-0238">DNA-binding</keyword>
<dbReference type="InterPro" id="IPR036390">
    <property type="entry name" value="WH_DNA-bd_sf"/>
</dbReference>
<keyword evidence="7" id="KW-1185">Reference proteome</keyword>
<dbReference type="GO" id="GO:0003700">
    <property type="term" value="F:DNA-binding transcription factor activity"/>
    <property type="evidence" value="ECO:0007669"/>
    <property type="project" value="InterPro"/>
</dbReference>
<dbReference type="InterPro" id="IPR000847">
    <property type="entry name" value="LysR_HTH_N"/>
</dbReference>
<dbReference type="RefSeq" id="WP_208842248.1">
    <property type="nucleotide sequence ID" value="NZ_CP072133.1"/>
</dbReference>
<sequence length="285" mass="31645">MQLNLHLLRLYFEVVQNNSFTKAATLLCISQPAVSKAVKELEHLLGTTLIDRTNRSGTIVLTESGELLYQHARGIFAIEKSALKDMDALKQLGKGTLTLGASTTVAGYWLIPYLAKFKQQYPNIHINMVVHNTHDIEEAMLDGQFDLALVEGKPERDTLTVTTWQEESMGLWIKSNTTFSPTQCTWLLREQGSGTRDVTEQFIQSQQWQIQSTIELGSNEAIAQAVSFGLGAAYLPNVVCKELAELGRIQPVTTLNASTRSLYLLELPLRPLSAAATAFKMILFS</sequence>
<dbReference type="PANTHER" id="PTHR30126">
    <property type="entry name" value="HTH-TYPE TRANSCRIPTIONAL REGULATOR"/>
    <property type="match status" value="1"/>
</dbReference>
<feature type="domain" description="HTH lysR-type" evidence="5">
    <location>
        <begin position="3"/>
        <end position="62"/>
    </location>
</feature>
<dbReference type="Proteomes" id="UP000664904">
    <property type="component" value="Chromosome"/>
</dbReference>
<dbReference type="InterPro" id="IPR036388">
    <property type="entry name" value="WH-like_DNA-bd_sf"/>
</dbReference>
<dbReference type="PROSITE" id="PS50931">
    <property type="entry name" value="HTH_LYSR"/>
    <property type="match status" value="1"/>
</dbReference>
<dbReference type="PRINTS" id="PR00039">
    <property type="entry name" value="HTHLYSR"/>
</dbReference>
<evidence type="ECO:0000256" key="1">
    <source>
        <dbReference type="ARBA" id="ARBA00009437"/>
    </source>
</evidence>
<dbReference type="Pfam" id="PF03466">
    <property type="entry name" value="LysR_substrate"/>
    <property type="match status" value="1"/>
</dbReference>
<gene>
    <name evidence="6" type="ORF">J5O05_12060</name>
</gene>
<dbReference type="SUPFAM" id="SSF53850">
    <property type="entry name" value="Periplasmic binding protein-like II"/>
    <property type="match status" value="1"/>
</dbReference>
<dbReference type="Gene3D" id="1.10.10.10">
    <property type="entry name" value="Winged helix-like DNA-binding domain superfamily/Winged helix DNA-binding domain"/>
    <property type="match status" value="1"/>
</dbReference>